<feature type="chain" id="PRO_5045278462" evidence="1">
    <location>
        <begin position="26"/>
        <end position="56"/>
    </location>
</feature>
<evidence type="ECO:0000256" key="1">
    <source>
        <dbReference type="SAM" id="SignalP"/>
    </source>
</evidence>
<comment type="caution">
    <text evidence="2">The sequence shown here is derived from an EMBL/GenBank/DDBJ whole genome shotgun (WGS) entry which is preliminary data.</text>
</comment>
<protein>
    <submittedName>
        <fullName evidence="2">Uncharacterized protein</fullName>
    </submittedName>
</protein>
<evidence type="ECO:0000313" key="3">
    <source>
        <dbReference type="Proteomes" id="UP001157126"/>
    </source>
</evidence>
<proteinExistence type="predicted"/>
<sequence>MRRRASALAALTFVVLMGFPAPALATEPVLPGKTTGEITPSRYPDWVCLIIPRLCA</sequence>
<organism evidence="2 3">
    <name type="scientific">Mobilicoccus caccae</name>
    <dbReference type="NCBI Taxonomy" id="1859295"/>
    <lineage>
        <taxon>Bacteria</taxon>
        <taxon>Bacillati</taxon>
        <taxon>Actinomycetota</taxon>
        <taxon>Actinomycetes</taxon>
        <taxon>Micrococcales</taxon>
        <taxon>Dermatophilaceae</taxon>
        <taxon>Mobilicoccus</taxon>
    </lineage>
</organism>
<name>A0ABQ6IQU8_9MICO</name>
<dbReference type="RefSeq" id="WP_284303457.1">
    <property type="nucleotide sequence ID" value="NZ_BSUO01000001.1"/>
</dbReference>
<dbReference type="Proteomes" id="UP001157126">
    <property type="component" value="Unassembled WGS sequence"/>
</dbReference>
<keyword evidence="3" id="KW-1185">Reference proteome</keyword>
<gene>
    <name evidence="2" type="ORF">GCM10025883_16170</name>
</gene>
<evidence type="ECO:0000313" key="2">
    <source>
        <dbReference type="EMBL" id="GMA39572.1"/>
    </source>
</evidence>
<reference evidence="3" key="1">
    <citation type="journal article" date="2019" name="Int. J. Syst. Evol. Microbiol.">
        <title>The Global Catalogue of Microorganisms (GCM) 10K type strain sequencing project: providing services to taxonomists for standard genome sequencing and annotation.</title>
        <authorList>
            <consortium name="The Broad Institute Genomics Platform"/>
            <consortium name="The Broad Institute Genome Sequencing Center for Infectious Disease"/>
            <person name="Wu L."/>
            <person name="Ma J."/>
        </authorList>
    </citation>
    <scope>NUCLEOTIDE SEQUENCE [LARGE SCALE GENOMIC DNA]</scope>
    <source>
        <strain evidence="3">NBRC 113072</strain>
    </source>
</reference>
<dbReference type="EMBL" id="BSUO01000001">
    <property type="protein sequence ID" value="GMA39572.1"/>
    <property type="molecule type" value="Genomic_DNA"/>
</dbReference>
<accession>A0ABQ6IQU8</accession>
<feature type="signal peptide" evidence="1">
    <location>
        <begin position="1"/>
        <end position="25"/>
    </location>
</feature>
<keyword evidence="1" id="KW-0732">Signal</keyword>